<dbReference type="InterPro" id="IPR021625">
    <property type="entry name" value="PI31_Prot_N"/>
</dbReference>
<sequence length="513" mass="58117">MRVRIRYGTITKPLVVDQPQSVTVASLRGLVNDLLQHEFNDVSLAHEKFDLSLNGIDPICEDETMLLGDLGIISGDLIKILPSESEQKCENLGIGIVEHHLPSMSDVDMVPEECKSETHAEYNVASKTEAQGTNECSCTQVECQSSDSDMPCGGSTAVLEKQIDEQTLIENEQIVNRYLREPMLVRDSYGNVIPHSLQMLLSSEDVETVTDAVCIVVHQLMLESGFFVKNCSNHHMPEDWKNRSSSYKINYQHPDTNQLICTLLIVPLNPRIMVMHGMVQPSIHYCTLKVDINSFVDSQADSIGSRHVGYKKLSKLSQMVKDILAYPLLIAMQQEEGVSIKSGLLGLVPEIKLLVLSYLDSSSLLKASEVSQELYSLSREQVLWKRLYMREFGRRHRVEPGSHDWLKVHKSVFFPTQLYKDEYIQRREERKAKHKRSSCYLHSRPRHPCLPPYPVGPSFPFPRIIGGDYDIHPFIPGLFPNSGVEDGMTSFPMLGHPLNRTTRGSRRVMPRFL</sequence>
<accession>A0ABM1DRP2</accession>
<protein>
    <submittedName>
        <fullName evidence="3">F-box only protein 7-like isoform X1</fullName>
    </submittedName>
</protein>
<evidence type="ECO:0000259" key="1">
    <source>
        <dbReference type="PROSITE" id="PS50181"/>
    </source>
</evidence>
<evidence type="ECO:0000313" key="2">
    <source>
        <dbReference type="Proteomes" id="UP000695022"/>
    </source>
</evidence>
<dbReference type="InterPro" id="IPR001810">
    <property type="entry name" value="F-box_dom"/>
</dbReference>
<dbReference type="Pfam" id="PF11566">
    <property type="entry name" value="PI31_Prot_N"/>
    <property type="match status" value="1"/>
</dbReference>
<keyword evidence="2" id="KW-1185">Reference proteome</keyword>
<dbReference type="Gene3D" id="3.40.1000.30">
    <property type="match status" value="1"/>
</dbReference>
<gene>
    <name evidence="3" type="primary">LOC106805508</name>
</gene>
<dbReference type="PANTHER" id="PTHR15537">
    <property type="entry name" value="F-BOX ONLY PROTEIN 7"/>
    <property type="match status" value="1"/>
</dbReference>
<proteinExistence type="predicted"/>
<dbReference type="Proteomes" id="UP000695022">
    <property type="component" value="Unplaced"/>
</dbReference>
<dbReference type="PROSITE" id="PS50181">
    <property type="entry name" value="FBOX"/>
    <property type="match status" value="1"/>
</dbReference>
<dbReference type="InterPro" id="IPR047118">
    <property type="entry name" value="Fbxo7"/>
</dbReference>
<dbReference type="Gene3D" id="1.20.1280.50">
    <property type="match status" value="1"/>
</dbReference>
<dbReference type="RefSeq" id="XP_014662613.1">
    <property type="nucleotide sequence ID" value="XM_014807127.1"/>
</dbReference>
<dbReference type="SUPFAM" id="SSF81383">
    <property type="entry name" value="F-box domain"/>
    <property type="match status" value="1"/>
</dbReference>
<reference evidence="3" key="1">
    <citation type="submission" date="2025-08" db="UniProtKB">
        <authorList>
            <consortium name="RefSeq"/>
        </authorList>
    </citation>
    <scope>IDENTIFICATION</scope>
</reference>
<name>A0ABM1DRP2_PRICU</name>
<organism evidence="2 3">
    <name type="scientific">Priapulus caudatus</name>
    <name type="common">Priapulid worm</name>
    <dbReference type="NCBI Taxonomy" id="37621"/>
    <lineage>
        <taxon>Eukaryota</taxon>
        <taxon>Metazoa</taxon>
        <taxon>Ecdysozoa</taxon>
        <taxon>Scalidophora</taxon>
        <taxon>Priapulida</taxon>
        <taxon>Priapulimorpha</taxon>
        <taxon>Priapulimorphida</taxon>
        <taxon>Priapulidae</taxon>
        <taxon>Priapulus</taxon>
    </lineage>
</organism>
<dbReference type="SMART" id="SM00256">
    <property type="entry name" value="FBOX"/>
    <property type="match status" value="1"/>
</dbReference>
<dbReference type="PANTHER" id="PTHR15537:SF2">
    <property type="entry name" value="F-BOX ONLY PROTEIN 7"/>
    <property type="match status" value="1"/>
</dbReference>
<feature type="domain" description="F-box" evidence="1">
    <location>
        <begin position="341"/>
        <end position="387"/>
    </location>
</feature>
<dbReference type="InterPro" id="IPR036047">
    <property type="entry name" value="F-box-like_dom_sf"/>
</dbReference>
<dbReference type="Pfam" id="PF12937">
    <property type="entry name" value="F-box-like"/>
    <property type="match status" value="1"/>
</dbReference>
<evidence type="ECO:0000313" key="3">
    <source>
        <dbReference type="RefSeq" id="XP_014662613.1"/>
    </source>
</evidence>
<dbReference type="GeneID" id="106805508"/>